<reference evidence="3 4" key="1">
    <citation type="submission" date="2020-08" db="EMBL/GenBank/DDBJ databases">
        <title>Genomic Encyclopedia of Type Strains, Phase IV (KMG-IV): sequencing the most valuable type-strain genomes for metagenomic binning, comparative biology and taxonomic classification.</title>
        <authorList>
            <person name="Goeker M."/>
        </authorList>
    </citation>
    <scope>NUCLEOTIDE SEQUENCE [LARGE SCALE GENOMIC DNA]</scope>
    <source>
        <strain evidence="3 4">DSM 27057</strain>
    </source>
</reference>
<evidence type="ECO:0000256" key="1">
    <source>
        <dbReference type="ARBA" id="ARBA00035644"/>
    </source>
</evidence>
<dbReference type="RefSeq" id="WP_183623844.1">
    <property type="nucleotide sequence ID" value="NZ_JACIDX010000004.1"/>
</dbReference>
<dbReference type="Proteomes" id="UP000548867">
    <property type="component" value="Unassembled WGS sequence"/>
</dbReference>
<dbReference type="AlphaFoldDB" id="A0A7W6G5M7"/>
<dbReference type="InterPro" id="IPR039261">
    <property type="entry name" value="FNR_nucleotide-bd"/>
</dbReference>
<gene>
    <name evidence="3" type="ORF">GGR38_001315</name>
</gene>
<organism evidence="3 4">
    <name type="scientific">Novosphingobium sediminicola</name>
    <dbReference type="NCBI Taxonomy" id="563162"/>
    <lineage>
        <taxon>Bacteria</taxon>
        <taxon>Pseudomonadati</taxon>
        <taxon>Pseudomonadota</taxon>
        <taxon>Alphaproteobacteria</taxon>
        <taxon>Sphingomonadales</taxon>
        <taxon>Sphingomonadaceae</taxon>
        <taxon>Novosphingobium</taxon>
    </lineage>
</organism>
<dbReference type="GO" id="GO:0016491">
    <property type="term" value="F:oxidoreductase activity"/>
    <property type="evidence" value="ECO:0007669"/>
    <property type="project" value="InterPro"/>
</dbReference>
<comment type="caution">
    <text evidence="3">The sequence shown here is derived from an EMBL/GenBank/DDBJ whole genome shotgun (WGS) entry which is preliminary data.</text>
</comment>
<dbReference type="PANTHER" id="PTHR30157:SF0">
    <property type="entry name" value="NADPH-DEPENDENT FERRIC-CHELATE REDUCTASE"/>
    <property type="match status" value="1"/>
</dbReference>
<evidence type="ECO:0000313" key="3">
    <source>
        <dbReference type="EMBL" id="MBB3954388.1"/>
    </source>
</evidence>
<dbReference type="EMBL" id="JACIDX010000004">
    <property type="protein sequence ID" value="MBB3954388.1"/>
    <property type="molecule type" value="Genomic_DNA"/>
</dbReference>
<proteinExistence type="inferred from homology"/>
<dbReference type="InterPro" id="IPR017938">
    <property type="entry name" value="Riboflavin_synthase-like_b-brl"/>
</dbReference>
<comment type="similarity">
    <text evidence="1">Belongs to the SIP oxidoreductase family.</text>
</comment>
<dbReference type="Pfam" id="PF08021">
    <property type="entry name" value="FAD_binding_9"/>
    <property type="match status" value="2"/>
</dbReference>
<dbReference type="SUPFAM" id="SSF63380">
    <property type="entry name" value="Riboflavin synthase domain-like"/>
    <property type="match status" value="1"/>
</dbReference>
<dbReference type="InterPro" id="IPR017927">
    <property type="entry name" value="FAD-bd_FR_type"/>
</dbReference>
<dbReference type="InterPro" id="IPR007037">
    <property type="entry name" value="SIP_rossman_dom"/>
</dbReference>
<dbReference type="CDD" id="cd06193">
    <property type="entry name" value="siderophore_interacting"/>
    <property type="match status" value="1"/>
</dbReference>
<dbReference type="InterPro" id="IPR013113">
    <property type="entry name" value="SIP_FAD-bd"/>
</dbReference>
<dbReference type="Gene3D" id="3.40.50.80">
    <property type="entry name" value="Nucleotide-binding domain of ferredoxin-NADP reductase (FNR) module"/>
    <property type="match status" value="1"/>
</dbReference>
<protein>
    <submittedName>
        <fullName evidence="3">NADPH-dependent ferric siderophore reductase</fullName>
    </submittedName>
</protein>
<feature type="domain" description="FAD-binding FR-type" evidence="2">
    <location>
        <begin position="18"/>
        <end position="124"/>
    </location>
</feature>
<evidence type="ECO:0000259" key="2">
    <source>
        <dbReference type="PROSITE" id="PS51384"/>
    </source>
</evidence>
<name>A0A7W6G5M7_9SPHN</name>
<dbReference type="PANTHER" id="PTHR30157">
    <property type="entry name" value="FERRIC REDUCTASE, NADPH-DEPENDENT"/>
    <property type="match status" value="1"/>
</dbReference>
<sequence length="259" mass="28056">MSTETAPRHQVIRMRHEIRRRTLTVQTIEALGPNMRRITFSCDDLHDFASASPDDHIKLFFAASAGEEKPLMRDYTPRRFDKAAGVLVIDFALHEAGPATQWAIDAKPGDTLPIGGPRGSAVVPDDFDWYLLIGDEAALPSIGRRTEELRAGVPVITAVVVDGPDSEQVFDAKSAWQGLWAHRGAAQSGGKEDAARLIAALGGMDLPAGEGFVFIAGETEMARALKAYVVDTLGHPREWVKAAGYWTRGVADSHGGIED</sequence>
<evidence type="ECO:0000313" key="4">
    <source>
        <dbReference type="Proteomes" id="UP000548867"/>
    </source>
</evidence>
<dbReference type="InterPro" id="IPR039374">
    <property type="entry name" value="SIP_fam"/>
</dbReference>
<dbReference type="Pfam" id="PF04954">
    <property type="entry name" value="SIP"/>
    <property type="match status" value="1"/>
</dbReference>
<keyword evidence="4" id="KW-1185">Reference proteome</keyword>
<accession>A0A7W6G5M7</accession>
<dbReference type="PROSITE" id="PS51384">
    <property type="entry name" value="FAD_FR"/>
    <property type="match status" value="1"/>
</dbReference>
<dbReference type="Gene3D" id="2.40.30.10">
    <property type="entry name" value="Translation factors"/>
    <property type="match status" value="1"/>
</dbReference>